<evidence type="ECO:0000313" key="3">
    <source>
        <dbReference type="EMBL" id="KDO25319.1"/>
    </source>
</evidence>
<dbReference type="GeneID" id="24141777"/>
<evidence type="ECO:0000256" key="2">
    <source>
        <dbReference type="SAM" id="SignalP"/>
    </source>
</evidence>
<proteinExistence type="predicted"/>
<dbReference type="OrthoDB" id="85846at2759"/>
<organism evidence="3 4">
    <name type="scientific">Saprolegnia parasitica (strain CBS 223.65)</name>
    <dbReference type="NCBI Taxonomy" id="695850"/>
    <lineage>
        <taxon>Eukaryota</taxon>
        <taxon>Sar</taxon>
        <taxon>Stramenopiles</taxon>
        <taxon>Oomycota</taxon>
        <taxon>Saprolegniomycetes</taxon>
        <taxon>Saprolegniales</taxon>
        <taxon>Saprolegniaceae</taxon>
        <taxon>Saprolegnia</taxon>
    </lineage>
</organism>
<reference evidence="3 4" key="1">
    <citation type="journal article" date="2013" name="PLoS Genet.">
        <title>Distinctive expansion of potential virulence genes in the genome of the oomycete fish pathogen Saprolegnia parasitica.</title>
        <authorList>
            <person name="Jiang R.H."/>
            <person name="de Bruijn I."/>
            <person name="Haas B.J."/>
            <person name="Belmonte R."/>
            <person name="Lobach L."/>
            <person name="Christie J."/>
            <person name="van den Ackerveken G."/>
            <person name="Bottin A."/>
            <person name="Bulone V."/>
            <person name="Diaz-Moreno S.M."/>
            <person name="Dumas B."/>
            <person name="Fan L."/>
            <person name="Gaulin E."/>
            <person name="Govers F."/>
            <person name="Grenville-Briggs L.J."/>
            <person name="Horner N.R."/>
            <person name="Levin J.Z."/>
            <person name="Mammella M."/>
            <person name="Meijer H.J."/>
            <person name="Morris P."/>
            <person name="Nusbaum C."/>
            <person name="Oome S."/>
            <person name="Phillips A.J."/>
            <person name="van Rooyen D."/>
            <person name="Rzeszutek E."/>
            <person name="Saraiva M."/>
            <person name="Secombes C.J."/>
            <person name="Seidl M.F."/>
            <person name="Snel B."/>
            <person name="Stassen J.H."/>
            <person name="Sykes S."/>
            <person name="Tripathy S."/>
            <person name="van den Berg H."/>
            <person name="Vega-Arreguin J.C."/>
            <person name="Wawra S."/>
            <person name="Young S.K."/>
            <person name="Zeng Q."/>
            <person name="Dieguez-Uribeondo J."/>
            <person name="Russ C."/>
            <person name="Tyler B.M."/>
            <person name="van West P."/>
        </authorList>
    </citation>
    <scope>NUCLEOTIDE SEQUENCE [LARGE SCALE GENOMIC DNA]</scope>
    <source>
        <strain evidence="3 4">CBS 223.65</strain>
    </source>
</reference>
<accession>A0A067C3H1</accession>
<evidence type="ECO:0000256" key="1">
    <source>
        <dbReference type="SAM" id="MobiDB-lite"/>
    </source>
</evidence>
<feature type="signal peptide" evidence="2">
    <location>
        <begin position="1"/>
        <end position="19"/>
    </location>
</feature>
<keyword evidence="4" id="KW-1185">Reference proteome</keyword>
<dbReference type="EMBL" id="KK583233">
    <property type="protein sequence ID" value="KDO25319.1"/>
    <property type="molecule type" value="Genomic_DNA"/>
</dbReference>
<dbReference type="VEuPathDB" id="FungiDB:SPRG_20728"/>
<dbReference type="KEGG" id="spar:SPRG_20728"/>
<dbReference type="AlphaFoldDB" id="A0A067C3H1"/>
<dbReference type="OMA" id="MAIVWHL"/>
<dbReference type="Proteomes" id="UP000030745">
    <property type="component" value="Unassembled WGS sequence"/>
</dbReference>
<name>A0A067C3H1_SAPPC</name>
<keyword evidence="2" id="KW-0732">Signal</keyword>
<feature type="chain" id="PRO_5001634074" evidence="2">
    <location>
        <begin position="20"/>
        <end position="438"/>
    </location>
</feature>
<evidence type="ECO:0000313" key="4">
    <source>
        <dbReference type="Proteomes" id="UP000030745"/>
    </source>
</evidence>
<dbReference type="RefSeq" id="XP_012204019.1">
    <property type="nucleotide sequence ID" value="XM_012348629.1"/>
</dbReference>
<protein>
    <submittedName>
        <fullName evidence="3">Uncharacterized protein</fullName>
    </submittedName>
</protein>
<feature type="region of interest" description="Disordered" evidence="1">
    <location>
        <begin position="273"/>
        <end position="327"/>
    </location>
</feature>
<gene>
    <name evidence="3" type="ORF">SPRG_20728</name>
</gene>
<sequence>MHFMHPRLALRVALNVCRATDASVETLDVVRYLVLLYLGLLQGVPRAVCLTHPFVPEGVGSDYWESSPLCPVVDRVVRQLPQTLPMEVQLHAPSAHSLTTMAIVWHLLATTDSVLDASANLAPFQHPHTAVAAVYGLLLGAALGTSDPRIYVRGTMVLDEFIMTTLQYAWVAATSSPDVTTEAYRTVWTLYTSTITACERLREKVQRTLLAEPPGDKEPRDVFATAAAFKDAVALLMTEMDALHARLVPMPVVLTAPLPPVAPSVDVAVTLDAPAANDGPSKARGRLPQLGQRPTSLGVSPAVARGPSPVARGSSPVGRAKPRKPRQRVKLLQQQQEEEALKMALRAVLLDRYAALRVSIKEHVQRVVEGPLFAPLVAEFRRMAAADAWATRVVAAKTITANLQRSHVIDTKMMSQLGPLNRLFMLFLDNSEAIDSMY</sequence>